<dbReference type="EMBL" id="GIFC01000985">
    <property type="protein sequence ID" value="MXU83068.1"/>
    <property type="molecule type" value="Transcribed_RNA"/>
</dbReference>
<name>A0A6B0TUV5_IXORI</name>
<protein>
    <submittedName>
        <fullName evidence="1">Putative secreted protein</fullName>
    </submittedName>
</protein>
<sequence>MVRPLLSKRTGRREQAAAAGGAALSCSGIQTWPPCRESAWEATNPASWPRAPLAAVALEPPAAFRLQRILHSA</sequence>
<dbReference type="AlphaFoldDB" id="A0A6B0TUV5"/>
<organism evidence="1">
    <name type="scientific">Ixodes ricinus</name>
    <name type="common">Common tick</name>
    <name type="synonym">Acarus ricinus</name>
    <dbReference type="NCBI Taxonomy" id="34613"/>
    <lineage>
        <taxon>Eukaryota</taxon>
        <taxon>Metazoa</taxon>
        <taxon>Ecdysozoa</taxon>
        <taxon>Arthropoda</taxon>
        <taxon>Chelicerata</taxon>
        <taxon>Arachnida</taxon>
        <taxon>Acari</taxon>
        <taxon>Parasitiformes</taxon>
        <taxon>Ixodida</taxon>
        <taxon>Ixodoidea</taxon>
        <taxon>Ixodidae</taxon>
        <taxon>Ixodinae</taxon>
        <taxon>Ixodes</taxon>
    </lineage>
</organism>
<reference evidence="1" key="1">
    <citation type="submission" date="2019-12" db="EMBL/GenBank/DDBJ databases">
        <title>An insight into the sialome of adult female Ixodes ricinus ticks feeding for 6 days.</title>
        <authorList>
            <person name="Perner J."/>
            <person name="Ribeiro J.M.C."/>
        </authorList>
    </citation>
    <scope>NUCLEOTIDE SEQUENCE</scope>
    <source>
        <strain evidence="1">Semi-engorged</strain>
        <tissue evidence="1">Salivary glands</tissue>
    </source>
</reference>
<proteinExistence type="predicted"/>
<dbReference type="PROSITE" id="PS51257">
    <property type="entry name" value="PROKAR_LIPOPROTEIN"/>
    <property type="match status" value="1"/>
</dbReference>
<accession>A0A6B0TUV5</accession>
<evidence type="ECO:0000313" key="1">
    <source>
        <dbReference type="EMBL" id="MXU83068.1"/>
    </source>
</evidence>